<dbReference type="EMBL" id="VTET01000001">
    <property type="protein sequence ID" value="TYS74335.1"/>
    <property type="molecule type" value="Genomic_DNA"/>
</dbReference>
<dbReference type="GeneID" id="96739556"/>
<dbReference type="Proteomes" id="UP000324517">
    <property type="component" value="Unassembled WGS sequence"/>
</dbReference>
<evidence type="ECO:0000259" key="1">
    <source>
        <dbReference type="PROSITE" id="PS50943"/>
    </source>
</evidence>
<evidence type="ECO:0000313" key="5">
    <source>
        <dbReference type="Proteomes" id="UP000324517"/>
    </source>
</evidence>
<evidence type="ECO:0000313" key="3">
    <source>
        <dbReference type="EMBL" id="TYS74335.1"/>
    </source>
</evidence>
<gene>
    <name evidence="2" type="ORF">B4U37_14120</name>
    <name evidence="3" type="ORF">FZC75_01115</name>
</gene>
<evidence type="ECO:0000313" key="4">
    <source>
        <dbReference type="Proteomes" id="UP000195573"/>
    </source>
</evidence>
<organism evidence="3 5">
    <name type="scientific">Sutcliffiella horikoshii</name>
    <dbReference type="NCBI Taxonomy" id="79883"/>
    <lineage>
        <taxon>Bacteria</taxon>
        <taxon>Bacillati</taxon>
        <taxon>Bacillota</taxon>
        <taxon>Bacilli</taxon>
        <taxon>Bacillales</taxon>
        <taxon>Bacillaceae</taxon>
        <taxon>Sutcliffiella</taxon>
    </lineage>
</organism>
<dbReference type="PROSITE" id="PS50943">
    <property type="entry name" value="HTH_CROC1"/>
    <property type="match status" value="1"/>
</dbReference>
<keyword evidence="4" id="KW-1185">Reference proteome</keyword>
<dbReference type="InterPro" id="IPR001387">
    <property type="entry name" value="Cro/C1-type_HTH"/>
</dbReference>
<dbReference type="Proteomes" id="UP000195573">
    <property type="component" value="Chromosome"/>
</dbReference>
<dbReference type="EMBL" id="CP020880">
    <property type="protein sequence ID" value="ART77114.1"/>
    <property type="molecule type" value="Genomic_DNA"/>
</dbReference>
<protein>
    <submittedName>
        <fullName evidence="3">YycC family protein</fullName>
    </submittedName>
</protein>
<sequence>MRPLQISAETAQKLAEALDVPIEQVMHLPQHVLVQKLVELERNESGNSNNE</sequence>
<dbReference type="AlphaFoldDB" id="A0A1Y0CQ27"/>
<feature type="domain" description="HTH cro/C1-type" evidence="1">
    <location>
        <begin position="6"/>
        <end position="25"/>
    </location>
</feature>
<dbReference type="OrthoDB" id="2357473at2"/>
<evidence type="ECO:0000313" key="2">
    <source>
        <dbReference type="EMBL" id="ART77114.1"/>
    </source>
</evidence>
<accession>A0A1Y0CQ27</accession>
<dbReference type="Pfam" id="PF14174">
    <property type="entry name" value="YycC"/>
    <property type="match status" value="1"/>
</dbReference>
<dbReference type="InterPro" id="IPR025550">
    <property type="entry name" value="YycC"/>
</dbReference>
<dbReference type="RefSeq" id="WP_088018746.1">
    <property type="nucleotide sequence ID" value="NZ_CP020880.1"/>
</dbReference>
<name>A0A1Y0CQ27_9BACI</name>
<proteinExistence type="predicted"/>
<dbReference type="KEGG" id="bhk:B4U37_14120"/>
<reference evidence="3 5" key="2">
    <citation type="submission" date="2019-08" db="EMBL/GenBank/DDBJ databases">
        <title>Bacillus genomes from the desert of Cuatro Cienegas, Coahuila.</title>
        <authorList>
            <person name="Olmedo-Alvarez G."/>
        </authorList>
    </citation>
    <scope>NUCLEOTIDE SEQUENCE [LARGE SCALE GENOMIC DNA]</scope>
    <source>
        <strain evidence="3 5">CH98b_3T</strain>
    </source>
</reference>
<reference evidence="2 4" key="1">
    <citation type="submission" date="2017-04" db="EMBL/GenBank/DDBJ databases">
        <title>Complete Genome Sequence of the Bacillus horikoshii 20a strain from Cuatro Cienegas, Coahuila, Mexico.</title>
        <authorList>
            <person name="Zarza E."/>
            <person name="Alcaraz L.D."/>
            <person name="Aguilar-Salinas B."/>
            <person name="Islas A."/>
            <person name="Olmedo-Alvarez G."/>
        </authorList>
    </citation>
    <scope>NUCLEOTIDE SEQUENCE [LARGE SCALE GENOMIC DNA]</scope>
    <source>
        <strain evidence="2 4">20a</strain>
    </source>
</reference>